<evidence type="ECO:0000256" key="2">
    <source>
        <dbReference type="ARBA" id="ARBA00022475"/>
    </source>
</evidence>
<keyword evidence="5 6" id="KW-0472">Membrane</keyword>
<dbReference type="Proteomes" id="UP000255328">
    <property type="component" value="Unassembled WGS sequence"/>
</dbReference>
<dbReference type="GO" id="GO:0015297">
    <property type="term" value="F:antiporter activity"/>
    <property type="evidence" value="ECO:0007669"/>
    <property type="project" value="InterPro"/>
</dbReference>
<evidence type="ECO:0000256" key="4">
    <source>
        <dbReference type="ARBA" id="ARBA00022989"/>
    </source>
</evidence>
<comment type="subcellular location">
    <subcellularLocation>
        <location evidence="1">Cell membrane</location>
        <topology evidence="1">Multi-pass membrane protein</topology>
    </subcellularLocation>
</comment>
<evidence type="ECO:0000256" key="1">
    <source>
        <dbReference type="ARBA" id="ARBA00004651"/>
    </source>
</evidence>
<proteinExistence type="predicted"/>
<evidence type="ECO:0000256" key="5">
    <source>
        <dbReference type="ARBA" id="ARBA00023136"/>
    </source>
</evidence>
<dbReference type="EMBL" id="UGGU01000003">
    <property type="protein sequence ID" value="STO30972.1"/>
    <property type="molecule type" value="Genomic_DNA"/>
</dbReference>
<dbReference type="GO" id="GO:0005886">
    <property type="term" value="C:plasma membrane"/>
    <property type="evidence" value="ECO:0007669"/>
    <property type="project" value="UniProtKB-SubCell"/>
</dbReference>
<protein>
    <submittedName>
        <fullName evidence="7">Multidrug efflux pump VmrA</fullName>
    </submittedName>
</protein>
<evidence type="ECO:0000256" key="3">
    <source>
        <dbReference type="ARBA" id="ARBA00022692"/>
    </source>
</evidence>
<sequence>MIQEKSVFKTILRYTIPSVVSMWIFTIYTMVDGIFIGKYVGALGLAGVNITMPLINLTFAIGIMIAVGSSTMIAIHYGEGD</sequence>
<keyword evidence="2" id="KW-1003">Cell membrane</keyword>
<dbReference type="OrthoDB" id="7805940at2"/>
<dbReference type="InterPro" id="IPR002528">
    <property type="entry name" value="MATE_fam"/>
</dbReference>
<feature type="transmembrane region" description="Helical" evidence="6">
    <location>
        <begin position="43"/>
        <end position="67"/>
    </location>
</feature>
<gene>
    <name evidence="7" type="ORF">NCTC10723_00404</name>
</gene>
<evidence type="ECO:0000313" key="8">
    <source>
        <dbReference type="Proteomes" id="UP000255328"/>
    </source>
</evidence>
<keyword evidence="8" id="KW-1185">Reference proteome</keyword>
<dbReference type="Pfam" id="PF01554">
    <property type="entry name" value="MatE"/>
    <property type="match status" value="1"/>
</dbReference>
<organism evidence="7 8">
    <name type="scientific">Fusobacterium necrogenes</name>
    <dbReference type="NCBI Taxonomy" id="858"/>
    <lineage>
        <taxon>Bacteria</taxon>
        <taxon>Fusobacteriati</taxon>
        <taxon>Fusobacteriota</taxon>
        <taxon>Fusobacteriia</taxon>
        <taxon>Fusobacteriales</taxon>
        <taxon>Fusobacteriaceae</taxon>
        <taxon>Fusobacterium</taxon>
    </lineage>
</organism>
<feature type="transmembrane region" description="Helical" evidence="6">
    <location>
        <begin position="12"/>
        <end position="31"/>
    </location>
</feature>
<keyword evidence="4 6" id="KW-1133">Transmembrane helix</keyword>
<name>A0A377GW36_9FUSO</name>
<dbReference type="PANTHER" id="PTHR43823:SF3">
    <property type="entry name" value="MULTIDRUG EXPORT PROTEIN MEPA"/>
    <property type="match status" value="1"/>
</dbReference>
<reference evidence="7 8" key="1">
    <citation type="submission" date="2018-06" db="EMBL/GenBank/DDBJ databases">
        <authorList>
            <consortium name="Pathogen Informatics"/>
            <person name="Doyle S."/>
        </authorList>
    </citation>
    <scope>NUCLEOTIDE SEQUENCE [LARGE SCALE GENOMIC DNA]</scope>
    <source>
        <strain evidence="7 8">NCTC10723</strain>
    </source>
</reference>
<evidence type="ECO:0000313" key="7">
    <source>
        <dbReference type="EMBL" id="STO30972.1"/>
    </source>
</evidence>
<keyword evidence="3 6" id="KW-0812">Transmembrane</keyword>
<accession>A0A377GW36</accession>
<dbReference type="GO" id="GO:0042910">
    <property type="term" value="F:xenobiotic transmembrane transporter activity"/>
    <property type="evidence" value="ECO:0007669"/>
    <property type="project" value="InterPro"/>
</dbReference>
<evidence type="ECO:0000256" key="6">
    <source>
        <dbReference type="SAM" id="Phobius"/>
    </source>
</evidence>
<dbReference type="InterPro" id="IPR051327">
    <property type="entry name" value="MATE_MepA_subfamily"/>
</dbReference>
<dbReference type="PANTHER" id="PTHR43823">
    <property type="entry name" value="SPORULATION PROTEIN YKVU"/>
    <property type="match status" value="1"/>
</dbReference>
<dbReference type="AlphaFoldDB" id="A0A377GW36"/>